<feature type="transmembrane region" description="Helical" evidence="1">
    <location>
        <begin position="83"/>
        <end position="101"/>
    </location>
</feature>
<feature type="domain" description="Nucleoside transporter/FeoB GTPase Gate" evidence="2">
    <location>
        <begin position="43"/>
        <end position="140"/>
    </location>
</feature>
<feature type="transmembrane region" description="Helical" evidence="1">
    <location>
        <begin position="210"/>
        <end position="235"/>
    </location>
</feature>
<protein>
    <submittedName>
        <fullName evidence="3">Sporulation integral membrane protein YlbJ</fullName>
    </submittedName>
</protein>
<dbReference type="InterPro" id="IPR014226">
    <property type="entry name" value="Spore_IM_YlbJ"/>
</dbReference>
<dbReference type="RefSeq" id="WP_191156977.1">
    <property type="nucleotide sequence ID" value="NZ_JACXAI010000006.1"/>
</dbReference>
<feature type="domain" description="Nucleoside transporter/FeoB GTPase Gate" evidence="2">
    <location>
        <begin position="222"/>
        <end position="318"/>
    </location>
</feature>
<feature type="transmembrane region" description="Helical" evidence="1">
    <location>
        <begin position="327"/>
        <end position="345"/>
    </location>
</feature>
<feature type="transmembrane region" description="Helical" evidence="1">
    <location>
        <begin position="294"/>
        <end position="315"/>
    </location>
</feature>
<keyword evidence="4" id="KW-1185">Reference proteome</keyword>
<keyword evidence="1" id="KW-0812">Transmembrane</keyword>
<organism evidence="3 4">
    <name type="scientific">Metabacillus arenae</name>
    <dbReference type="NCBI Taxonomy" id="2771434"/>
    <lineage>
        <taxon>Bacteria</taxon>
        <taxon>Bacillati</taxon>
        <taxon>Bacillota</taxon>
        <taxon>Bacilli</taxon>
        <taxon>Bacillales</taxon>
        <taxon>Bacillaceae</taxon>
        <taxon>Metabacillus</taxon>
    </lineage>
</organism>
<sequence>MDLSKAKTLFIAAFIMMLTFAIITHTEESLEASIRGLEMWWEVVFPSLLPFFIISELLIGFGVVTFIGVLLEPLMRPLFRVPGVGGFAWAMGMASGFPAGAKLTARLRQEKQLTAIEAERLASFTNSSNPLFIFGAVAVGFFHNQALGLLLAAAHYLGNVCVGLTMRFHGRKQEIKEDRHTSSYQIPSIMKAIREMHRTRLKEKRPLGKILGDAVLSSIQTLLMVGGFIILFSVFNKLLAILKVTDALSYFLSFLFTFFHLHEGLTIPLLSGIFEITQGSKLTSATEASLMQQAIITSFILGFSGLSVNAQVASILAETDIRFKPFFFARILQGIYSAIIAFLLWQPLYDSLQAENPQAIPVFFIAETQHWVIAYFGKMVQYGPMITLSALMLYIILYVKRMKQGFHL</sequence>
<keyword evidence="1" id="KW-0472">Membrane</keyword>
<dbReference type="AlphaFoldDB" id="A0A926RWH4"/>
<evidence type="ECO:0000256" key="1">
    <source>
        <dbReference type="SAM" id="Phobius"/>
    </source>
</evidence>
<proteinExistence type="predicted"/>
<evidence type="ECO:0000259" key="2">
    <source>
        <dbReference type="Pfam" id="PF07670"/>
    </source>
</evidence>
<comment type="caution">
    <text evidence="3">The sequence shown here is derived from an EMBL/GenBank/DDBJ whole genome shotgun (WGS) entry which is preliminary data.</text>
</comment>
<name>A0A926RWH4_9BACI</name>
<keyword evidence="1" id="KW-1133">Transmembrane helix</keyword>
<feature type="transmembrane region" description="Helical" evidence="1">
    <location>
        <begin position="247"/>
        <end position="274"/>
    </location>
</feature>
<feature type="transmembrane region" description="Helical" evidence="1">
    <location>
        <begin position="147"/>
        <end position="166"/>
    </location>
</feature>
<dbReference type="Proteomes" id="UP000626844">
    <property type="component" value="Unassembled WGS sequence"/>
</dbReference>
<gene>
    <name evidence="3" type="primary">ylbJ</name>
    <name evidence="3" type="ORF">IC621_06685</name>
</gene>
<feature type="transmembrane region" description="Helical" evidence="1">
    <location>
        <begin position="6"/>
        <end position="23"/>
    </location>
</feature>
<accession>A0A926RWH4</accession>
<dbReference type="InterPro" id="IPR011642">
    <property type="entry name" value="Gate_dom"/>
</dbReference>
<feature type="transmembrane region" description="Helical" evidence="1">
    <location>
        <begin position="382"/>
        <end position="399"/>
    </location>
</feature>
<dbReference type="EMBL" id="JACXAI010000006">
    <property type="protein sequence ID" value="MBD1379906.1"/>
    <property type="molecule type" value="Genomic_DNA"/>
</dbReference>
<feature type="transmembrane region" description="Helical" evidence="1">
    <location>
        <begin position="43"/>
        <end position="71"/>
    </location>
</feature>
<feature type="transmembrane region" description="Helical" evidence="1">
    <location>
        <begin position="121"/>
        <end position="141"/>
    </location>
</feature>
<evidence type="ECO:0000313" key="3">
    <source>
        <dbReference type="EMBL" id="MBD1379906.1"/>
    </source>
</evidence>
<dbReference type="Pfam" id="PF07670">
    <property type="entry name" value="Gate"/>
    <property type="match status" value="2"/>
</dbReference>
<reference evidence="3" key="1">
    <citation type="submission" date="2020-09" db="EMBL/GenBank/DDBJ databases">
        <title>A novel bacterium of genus Bacillus, isolated from South China Sea.</title>
        <authorList>
            <person name="Huang H."/>
            <person name="Mo K."/>
            <person name="Hu Y."/>
        </authorList>
    </citation>
    <scope>NUCLEOTIDE SEQUENCE</scope>
    <source>
        <strain evidence="3">IB182487</strain>
    </source>
</reference>
<dbReference type="NCBIfam" id="TIGR02871">
    <property type="entry name" value="spore_ylbJ"/>
    <property type="match status" value="1"/>
</dbReference>
<evidence type="ECO:0000313" key="4">
    <source>
        <dbReference type="Proteomes" id="UP000626844"/>
    </source>
</evidence>